<dbReference type="EMBL" id="OFSP01000023">
    <property type="protein sequence ID" value="SOY53990.1"/>
    <property type="molecule type" value="Genomic_DNA"/>
</dbReference>
<accession>A0A975X307</accession>
<evidence type="ECO:0000313" key="1">
    <source>
        <dbReference type="EMBL" id="SOY53990.1"/>
    </source>
</evidence>
<protein>
    <submittedName>
        <fullName evidence="1">Uncharacterized protein</fullName>
    </submittedName>
</protein>
<reference evidence="1 2" key="1">
    <citation type="submission" date="2018-01" db="EMBL/GenBank/DDBJ databases">
        <authorList>
            <person name="Clerissi C."/>
        </authorList>
    </citation>
    <scope>NUCLEOTIDE SEQUENCE [LARGE SCALE GENOMIC DNA]</scope>
    <source>
        <strain evidence="1">Cupriavidus taiwanensis STM 3521</strain>
    </source>
</reference>
<dbReference type="AlphaFoldDB" id="A0A975X307"/>
<proteinExistence type="predicted"/>
<gene>
    <name evidence="1" type="ORF">CBM2589_B30327</name>
</gene>
<dbReference type="Proteomes" id="UP000256297">
    <property type="component" value="Chromosome CBM2589_b"/>
</dbReference>
<sequence length="40" mass="4580">MVLLKKETVMKKVFLEPTLSYQSNDAYQSVYSAPMTPRQG</sequence>
<evidence type="ECO:0000313" key="2">
    <source>
        <dbReference type="Proteomes" id="UP000256297"/>
    </source>
</evidence>
<name>A0A975X307_9BURK</name>
<organism evidence="1 2">
    <name type="scientific">Cupriavidus taiwanensis</name>
    <dbReference type="NCBI Taxonomy" id="164546"/>
    <lineage>
        <taxon>Bacteria</taxon>
        <taxon>Pseudomonadati</taxon>
        <taxon>Pseudomonadota</taxon>
        <taxon>Betaproteobacteria</taxon>
        <taxon>Burkholderiales</taxon>
        <taxon>Burkholderiaceae</taxon>
        <taxon>Cupriavidus</taxon>
    </lineage>
</organism>
<comment type="caution">
    <text evidence="1">The sequence shown here is derived from an EMBL/GenBank/DDBJ whole genome shotgun (WGS) entry which is preliminary data.</text>
</comment>